<dbReference type="EC" id="2.7.7.2" evidence="14"/>
<dbReference type="InterPro" id="IPR014729">
    <property type="entry name" value="Rossmann-like_a/b/a_fold"/>
</dbReference>
<gene>
    <name evidence="16" type="primary">ribF</name>
    <name evidence="16" type="ORF">CGZ75_04820</name>
</gene>
<organism evidence="16 17">
    <name type="scientific">Paenibacillus herberti</name>
    <dbReference type="NCBI Taxonomy" id="1619309"/>
    <lineage>
        <taxon>Bacteria</taxon>
        <taxon>Bacillati</taxon>
        <taxon>Bacillota</taxon>
        <taxon>Bacilli</taxon>
        <taxon>Bacillales</taxon>
        <taxon>Paenibacillaceae</taxon>
        <taxon>Paenibacillus</taxon>
    </lineage>
</organism>
<evidence type="ECO:0000256" key="6">
    <source>
        <dbReference type="ARBA" id="ARBA00022695"/>
    </source>
</evidence>
<dbReference type="PANTHER" id="PTHR22749:SF6">
    <property type="entry name" value="RIBOFLAVIN KINASE"/>
    <property type="match status" value="1"/>
</dbReference>
<evidence type="ECO:0000313" key="17">
    <source>
        <dbReference type="Proteomes" id="UP000215145"/>
    </source>
</evidence>
<evidence type="ECO:0000256" key="5">
    <source>
        <dbReference type="ARBA" id="ARBA00022679"/>
    </source>
</evidence>
<evidence type="ECO:0000256" key="2">
    <source>
        <dbReference type="ARBA" id="ARBA00005201"/>
    </source>
</evidence>
<dbReference type="Pfam" id="PF01687">
    <property type="entry name" value="Flavokinase"/>
    <property type="match status" value="1"/>
</dbReference>
<dbReference type="Gene3D" id="3.40.50.620">
    <property type="entry name" value="HUPs"/>
    <property type="match status" value="1"/>
</dbReference>
<dbReference type="GO" id="GO:0009398">
    <property type="term" value="P:FMN biosynthetic process"/>
    <property type="evidence" value="ECO:0007669"/>
    <property type="project" value="UniProtKB-UniRule"/>
</dbReference>
<feature type="domain" description="Riboflavin kinase" evidence="15">
    <location>
        <begin position="187"/>
        <end position="319"/>
    </location>
</feature>
<dbReference type="Gene3D" id="2.40.30.30">
    <property type="entry name" value="Riboflavin kinase-like"/>
    <property type="match status" value="1"/>
</dbReference>
<evidence type="ECO:0000256" key="9">
    <source>
        <dbReference type="ARBA" id="ARBA00022827"/>
    </source>
</evidence>
<dbReference type="GO" id="GO:0009231">
    <property type="term" value="P:riboflavin biosynthetic process"/>
    <property type="evidence" value="ECO:0007669"/>
    <property type="project" value="InterPro"/>
</dbReference>
<dbReference type="InterPro" id="IPR002606">
    <property type="entry name" value="Riboflavin_kinase_bac"/>
</dbReference>
<dbReference type="PANTHER" id="PTHR22749">
    <property type="entry name" value="RIBOFLAVIN KINASE/FMN ADENYLYLTRANSFERASE"/>
    <property type="match status" value="1"/>
</dbReference>
<evidence type="ECO:0000313" key="16">
    <source>
        <dbReference type="EMBL" id="OXM17480.1"/>
    </source>
</evidence>
<dbReference type="EMBL" id="NMUQ01000001">
    <property type="protein sequence ID" value="OXM17480.1"/>
    <property type="molecule type" value="Genomic_DNA"/>
</dbReference>
<keyword evidence="8 14" id="KW-0418">Kinase</keyword>
<keyword evidence="10 14" id="KW-0067">ATP-binding</keyword>
<dbReference type="GO" id="GO:0006747">
    <property type="term" value="P:FAD biosynthetic process"/>
    <property type="evidence" value="ECO:0007669"/>
    <property type="project" value="UniProtKB-UniRule"/>
</dbReference>
<evidence type="ECO:0000256" key="12">
    <source>
        <dbReference type="ARBA" id="ARBA00047880"/>
    </source>
</evidence>
<dbReference type="InterPro" id="IPR023465">
    <property type="entry name" value="Riboflavin_kinase_dom_sf"/>
</dbReference>
<evidence type="ECO:0000256" key="4">
    <source>
        <dbReference type="ARBA" id="ARBA00022643"/>
    </source>
</evidence>
<keyword evidence="11" id="KW-0511">Multifunctional enzyme</keyword>
<dbReference type="AlphaFoldDB" id="A0A229P5W6"/>
<dbReference type="NCBIfam" id="TIGR00083">
    <property type="entry name" value="ribF"/>
    <property type="match status" value="1"/>
</dbReference>
<comment type="catalytic activity">
    <reaction evidence="12 14">
        <text>riboflavin + ATP = FMN + ADP + H(+)</text>
        <dbReference type="Rhea" id="RHEA:14357"/>
        <dbReference type="ChEBI" id="CHEBI:15378"/>
        <dbReference type="ChEBI" id="CHEBI:30616"/>
        <dbReference type="ChEBI" id="CHEBI:57986"/>
        <dbReference type="ChEBI" id="CHEBI:58210"/>
        <dbReference type="ChEBI" id="CHEBI:456216"/>
        <dbReference type="EC" id="2.7.1.26"/>
    </reaction>
</comment>
<dbReference type="NCBIfam" id="NF004160">
    <property type="entry name" value="PRK05627.1-3"/>
    <property type="match status" value="1"/>
</dbReference>
<evidence type="ECO:0000256" key="11">
    <source>
        <dbReference type="ARBA" id="ARBA00023268"/>
    </source>
</evidence>
<dbReference type="CDD" id="cd02064">
    <property type="entry name" value="FAD_synthetase_N"/>
    <property type="match status" value="1"/>
</dbReference>
<dbReference type="GO" id="GO:0003919">
    <property type="term" value="F:FMN adenylyltransferase activity"/>
    <property type="evidence" value="ECO:0007669"/>
    <property type="project" value="UniProtKB-UniRule"/>
</dbReference>
<dbReference type="Pfam" id="PF06574">
    <property type="entry name" value="FAD_syn"/>
    <property type="match status" value="1"/>
</dbReference>
<evidence type="ECO:0000259" key="15">
    <source>
        <dbReference type="SMART" id="SM00904"/>
    </source>
</evidence>
<dbReference type="SUPFAM" id="SSF52374">
    <property type="entry name" value="Nucleotidylyl transferase"/>
    <property type="match status" value="1"/>
</dbReference>
<comment type="similarity">
    <text evidence="14">Belongs to the ribF family.</text>
</comment>
<comment type="pathway">
    <text evidence="2 14">Cofactor biosynthesis; FMN biosynthesis; FMN from riboflavin (ATP route): step 1/1.</text>
</comment>
<evidence type="ECO:0000256" key="1">
    <source>
        <dbReference type="ARBA" id="ARBA00004726"/>
    </source>
</evidence>
<keyword evidence="4 14" id="KW-0288">FMN</keyword>
<comment type="caution">
    <text evidence="16">The sequence shown here is derived from an EMBL/GenBank/DDBJ whole genome shotgun (WGS) entry which is preliminary data.</text>
</comment>
<protein>
    <recommendedName>
        <fullName evidence="14">Riboflavin biosynthesis protein</fullName>
    </recommendedName>
    <domain>
        <recommendedName>
            <fullName evidence="14">Riboflavin kinase</fullName>
            <ecNumber evidence="14">2.7.1.26</ecNumber>
        </recommendedName>
        <alternativeName>
            <fullName evidence="14">Flavokinase</fullName>
        </alternativeName>
    </domain>
    <domain>
        <recommendedName>
            <fullName evidence="14">FMN adenylyltransferase</fullName>
            <ecNumber evidence="14">2.7.7.2</ecNumber>
        </recommendedName>
        <alternativeName>
            <fullName evidence="14">FAD pyrophosphorylase</fullName>
        </alternativeName>
        <alternativeName>
            <fullName evidence="14">FAD synthase</fullName>
        </alternativeName>
    </domain>
</protein>
<dbReference type="UniPathway" id="UPA00277">
    <property type="reaction ID" value="UER00407"/>
</dbReference>
<comment type="catalytic activity">
    <reaction evidence="13 14">
        <text>FMN + ATP + H(+) = FAD + diphosphate</text>
        <dbReference type="Rhea" id="RHEA:17237"/>
        <dbReference type="ChEBI" id="CHEBI:15378"/>
        <dbReference type="ChEBI" id="CHEBI:30616"/>
        <dbReference type="ChEBI" id="CHEBI:33019"/>
        <dbReference type="ChEBI" id="CHEBI:57692"/>
        <dbReference type="ChEBI" id="CHEBI:58210"/>
        <dbReference type="EC" id="2.7.7.2"/>
    </reaction>
</comment>
<keyword evidence="6 14" id="KW-0548">Nucleotidyltransferase</keyword>
<evidence type="ECO:0000256" key="14">
    <source>
        <dbReference type="PIRNR" id="PIRNR004491"/>
    </source>
</evidence>
<reference evidence="16 17" key="1">
    <citation type="submission" date="2017-07" db="EMBL/GenBank/DDBJ databases">
        <title>Paenibacillus herberti R33 genome sequencing and assembly.</title>
        <authorList>
            <person name="Su W."/>
        </authorList>
    </citation>
    <scope>NUCLEOTIDE SEQUENCE [LARGE SCALE GENOMIC DNA]</scope>
    <source>
        <strain evidence="16 17">R33</strain>
    </source>
</reference>
<dbReference type="OrthoDB" id="9803667at2"/>
<keyword evidence="7 14" id="KW-0547">Nucleotide-binding</keyword>
<evidence type="ECO:0000256" key="8">
    <source>
        <dbReference type="ARBA" id="ARBA00022777"/>
    </source>
</evidence>
<dbReference type="Proteomes" id="UP000215145">
    <property type="component" value="Unassembled WGS sequence"/>
</dbReference>
<accession>A0A229P5W6</accession>
<dbReference type="InterPro" id="IPR015864">
    <property type="entry name" value="FAD_synthase"/>
</dbReference>
<evidence type="ECO:0000256" key="13">
    <source>
        <dbReference type="ARBA" id="ARBA00049494"/>
    </source>
</evidence>
<proteinExistence type="inferred from homology"/>
<dbReference type="InterPro" id="IPR023468">
    <property type="entry name" value="Riboflavin_kinase"/>
</dbReference>
<dbReference type="EC" id="2.7.1.26" evidence="14"/>
<sequence length="320" mass="34961">MEIQVLSYPLEENGETSDASACALAIGHFDGVHLGHRSVIDRAVAKAAQNGLRAAVMTFNPHPREVLGRGSNYAASLTPLEEKLELFRQAGVDTVYVMRFDPAFAEISPQTFVQEVLLRLGVQHAVVGFDFRFGHFGKGSAESLVELGAGNFSVDVIPAQSRDGLKVSSTYVREALENGQVELAAELLGRPYAVSGIVVHGDARGRTIGFPTANVLQDDVYVVPRLGVYAVRVHLPASDDRPAEVRPAVLNHGMKPTFNKEGIVPVLEAHLLDFEGDLYGRRVRIEFLHFLRPERKFSGVAELVEQLGKDRDQAAELLRG</sequence>
<evidence type="ECO:0000256" key="7">
    <source>
        <dbReference type="ARBA" id="ARBA00022741"/>
    </source>
</evidence>
<keyword evidence="17" id="KW-1185">Reference proteome</keyword>
<dbReference type="PIRSF" id="PIRSF004491">
    <property type="entry name" value="FAD_Synth"/>
    <property type="match status" value="1"/>
</dbReference>
<dbReference type="GO" id="GO:0005524">
    <property type="term" value="F:ATP binding"/>
    <property type="evidence" value="ECO:0007669"/>
    <property type="project" value="UniProtKB-UniRule"/>
</dbReference>
<dbReference type="FunFam" id="3.40.50.620:FF:000021">
    <property type="entry name" value="Riboflavin biosynthesis protein"/>
    <property type="match status" value="1"/>
</dbReference>
<dbReference type="SMART" id="SM00904">
    <property type="entry name" value="Flavokinase"/>
    <property type="match status" value="1"/>
</dbReference>
<evidence type="ECO:0000256" key="10">
    <source>
        <dbReference type="ARBA" id="ARBA00022840"/>
    </source>
</evidence>
<dbReference type="InterPro" id="IPR015865">
    <property type="entry name" value="Riboflavin_kinase_bac/euk"/>
</dbReference>
<comment type="pathway">
    <text evidence="1 14">Cofactor biosynthesis; FAD biosynthesis; FAD from FMN: step 1/1.</text>
</comment>
<dbReference type="SUPFAM" id="SSF82114">
    <property type="entry name" value="Riboflavin kinase-like"/>
    <property type="match status" value="1"/>
</dbReference>
<name>A0A229P5W6_9BACL</name>
<keyword evidence="3 14" id="KW-0285">Flavoprotein</keyword>
<keyword evidence="5 14" id="KW-0808">Transferase</keyword>
<dbReference type="GO" id="GO:0008531">
    <property type="term" value="F:riboflavin kinase activity"/>
    <property type="evidence" value="ECO:0007669"/>
    <property type="project" value="UniProtKB-UniRule"/>
</dbReference>
<dbReference type="RefSeq" id="WP_089524559.1">
    <property type="nucleotide sequence ID" value="NZ_NMUQ01000001.1"/>
</dbReference>
<dbReference type="UniPathway" id="UPA00276">
    <property type="reaction ID" value="UER00406"/>
</dbReference>
<keyword evidence="9 14" id="KW-0274">FAD</keyword>
<evidence type="ECO:0000256" key="3">
    <source>
        <dbReference type="ARBA" id="ARBA00022630"/>
    </source>
</evidence>